<dbReference type="OrthoDB" id="2927530at2"/>
<protein>
    <submittedName>
        <fullName evidence="1">Uncharacterized protein</fullName>
    </submittedName>
</protein>
<dbReference type="Proteomes" id="UP000094463">
    <property type="component" value="Chromosome"/>
</dbReference>
<dbReference type="STRING" id="632773.BBEV_2161"/>
<gene>
    <name evidence="1" type="ORF">BBEV_2161</name>
</gene>
<evidence type="ECO:0000313" key="2">
    <source>
        <dbReference type="Proteomes" id="UP000094463"/>
    </source>
</evidence>
<dbReference type="RefSeq" id="WP_069365491.1">
    <property type="nucleotide sequence ID" value="NZ_CP012502.1"/>
</dbReference>
<name>A0A1D7QX16_9BACI</name>
<dbReference type="AlphaFoldDB" id="A0A1D7QX16"/>
<proteinExistence type="predicted"/>
<keyword evidence="2" id="KW-1185">Reference proteome</keyword>
<sequence length="137" mass="15587">MEHPYFIAICRLSDAESSSIHHFAIYYVNNTDEDLEHFAIDSGGFFTSDENPVTLSSTAKQYGTLESRSSQLIEYEGYGLHESIVQYNIYFEIDGEEKKQTFIMGKGLKGGVKPFSKLPVIQKFGYLFKPEKATSYE</sequence>
<reference evidence="1 2" key="1">
    <citation type="submission" date="2015-08" db="EMBL/GenBank/DDBJ databases">
        <title>The complete genome sequence of Bacillus beveridgei MLTeJB.</title>
        <authorList>
            <person name="Hanson T.E."/>
            <person name="Mesa C."/>
            <person name="Basesman S.M."/>
            <person name="Oremland R.S."/>
        </authorList>
    </citation>
    <scope>NUCLEOTIDE SEQUENCE [LARGE SCALE GENOMIC DNA]</scope>
    <source>
        <strain evidence="1 2">MLTeJB</strain>
    </source>
</reference>
<accession>A0A1D7QX16</accession>
<dbReference type="EMBL" id="CP012502">
    <property type="protein sequence ID" value="AOM83519.1"/>
    <property type="molecule type" value="Genomic_DNA"/>
</dbReference>
<evidence type="ECO:0000313" key="1">
    <source>
        <dbReference type="EMBL" id="AOM83519.1"/>
    </source>
</evidence>
<organism evidence="1 2">
    <name type="scientific">Salisediminibacterium beveridgei</name>
    <dbReference type="NCBI Taxonomy" id="632773"/>
    <lineage>
        <taxon>Bacteria</taxon>
        <taxon>Bacillati</taxon>
        <taxon>Bacillota</taxon>
        <taxon>Bacilli</taxon>
        <taxon>Bacillales</taxon>
        <taxon>Bacillaceae</taxon>
        <taxon>Salisediminibacterium</taxon>
    </lineage>
</organism>
<dbReference type="KEGG" id="bbev:BBEV_2161"/>